<reference evidence="4 5" key="1">
    <citation type="submission" date="2016-11" db="EMBL/GenBank/DDBJ databases">
        <title>The macronuclear genome of Stentor coeruleus: a giant cell with tiny introns.</title>
        <authorList>
            <person name="Slabodnick M."/>
            <person name="Ruby J.G."/>
            <person name="Reiff S.B."/>
            <person name="Swart E.C."/>
            <person name="Gosai S."/>
            <person name="Prabakaran S."/>
            <person name="Witkowska E."/>
            <person name="Larue G.E."/>
            <person name="Fisher S."/>
            <person name="Freeman R.M."/>
            <person name="Gunawardena J."/>
            <person name="Chu W."/>
            <person name="Stover N.A."/>
            <person name="Gregory B.D."/>
            <person name="Nowacki M."/>
            <person name="Derisi J."/>
            <person name="Roy S.W."/>
            <person name="Marshall W.F."/>
            <person name="Sood P."/>
        </authorList>
    </citation>
    <scope>NUCLEOTIDE SEQUENCE [LARGE SCALE GENOMIC DNA]</scope>
    <source>
        <strain evidence="4">WM001</strain>
    </source>
</reference>
<dbReference type="PANTHER" id="PTHR44858:SF1">
    <property type="entry name" value="UDP-N-ACETYLGLUCOSAMINE--PEPTIDE N-ACETYLGLUCOSAMINYLTRANSFERASE SPINDLY-RELATED"/>
    <property type="match status" value="1"/>
</dbReference>
<evidence type="ECO:0000313" key="4">
    <source>
        <dbReference type="EMBL" id="OMJ79232.1"/>
    </source>
</evidence>
<accession>A0A1R2BR02</accession>
<dbReference type="SMART" id="SM00028">
    <property type="entry name" value="TPR"/>
    <property type="match status" value="6"/>
</dbReference>
<comment type="caution">
    <text evidence="4">The sequence shown here is derived from an EMBL/GenBank/DDBJ whole genome shotgun (WGS) entry which is preliminary data.</text>
</comment>
<evidence type="ECO:0000313" key="5">
    <source>
        <dbReference type="Proteomes" id="UP000187209"/>
    </source>
</evidence>
<name>A0A1R2BR02_9CILI</name>
<feature type="region of interest" description="Disordered" evidence="3">
    <location>
        <begin position="1"/>
        <end position="28"/>
    </location>
</feature>
<dbReference type="InterPro" id="IPR011990">
    <property type="entry name" value="TPR-like_helical_dom_sf"/>
</dbReference>
<keyword evidence="2" id="KW-0802">TPR repeat</keyword>
<dbReference type="PANTHER" id="PTHR44858">
    <property type="entry name" value="TETRATRICOPEPTIDE REPEAT PROTEIN 6"/>
    <property type="match status" value="1"/>
</dbReference>
<evidence type="ECO:0000256" key="3">
    <source>
        <dbReference type="SAM" id="MobiDB-lite"/>
    </source>
</evidence>
<dbReference type="AlphaFoldDB" id="A0A1R2BR02"/>
<evidence type="ECO:0000256" key="2">
    <source>
        <dbReference type="ARBA" id="ARBA00022803"/>
    </source>
</evidence>
<dbReference type="Gene3D" id="1.25.40.10">
    <property type="entry name" value="Tetratricopeptide repeat domain"/>
    <property type="match status" value="3"/>
</dbReference>
<proteinExistence type="predicted"/>
<feature type="compositionally biased region" description="Polar residues" evidence="3">
    <location>
        <begin position="8"/>
        <end position="27"/>
    </location>
</feature>
<sequence length="590" mass="68917">MIKALNKNVLTNLSEGKSPSNWKNRSNLPVKKPKALVSAPKKLSMTPRYKKKPIKPLSNHRRGFSETPSVLLRNNDRMIFSVKNSAKSSCEKLYSPDLQKKVFQRSKRAITPLRDDIGCFKNQEKALDKHTQSSVDKGSSKNGNEGFFTIKSEINRQNYEKALGLIEKSYRICDDIELIYLTSICYLNLNRYEEALKGFLLVKSMKTFIQPGTFLGIFKCYEYMGKYDEALKALNLEVKHYPENIQGVFIRGKFLAEHKKYDKAIKDLKKIKNSEAFWYLFICWKGKGNYSNALKYLKKYSNGDYTNHKYLHELGKLDFKLKKYESSLQSLTWALHIEEENLETLYYIGKAKLSLGQYEDSELFLEKVAQSTSNNTLATKAIYKLAYLKQKQNDFYGSYQTLYRKSVSITSFNKNCLSNYIEATYFLIQNNFFEAIDLFSQLVNMKSEYPSFYNCLIFRAFTFFSNGEFEKTIKDYEEAKKIEELDKSSEFNYRMALSMVKYEKKKYLEVLEMLDSNFFDNFLNPMPSILRIHCNIFSQMSGDYSFTSSLTEAYKIKTPKLDSEIYYLRALLSYFSSNYEESLDSLIIFL</sequence>
<protein>
    <submittedName>
        <fullName evidence="4">Uncharacterized protein</fullName>
    </submittedName>
</protein>
<gene>
    <name evidence="4" type="ORF">SteCoe_20784</name>
</gene>
<keyword evidence="1" id="KW-0677">Repeat</keyword>
<dbReference type="InterPro" id="IPR019734">
    <property type="entry name" value="TPR_rpt"/>
</dbReference>
<evidence type="ECO:0000256" key="1">
    <source>
        <dbReference type="ARBA" id="ARBA00022737"/>
    </source>
</evidence>
<keyword evidence="5" id="KW-1185">Reference proteome</keyword>
<dbReference type="EMBL" id="MPUH01000481">
    <property type="protein sequence ID" value="OMJ79232.1"/>
    <property type="molecule type" value="Genomic_DNA"/>
</dbReference>
<dbReference type="SUPFAM" id="SSF48452">
    <property type="entry name" value="TPR-like"/>
    <property type="match status" value="3"/>
</dbReference>
<organism evidence="4 5">
    <name type="scientific">Stentor coeruleus</name>
    <dbReference type="NCBI Taxonomy" id="5963"/>
    <lineage>
        <taxon>Eukaryota</taxon>
        <taxon>Sar</taxon>
        <taxon>Alveolata</taxon>
        <taxon>Ciliophora</taxon>
        <taxon>Postciliodesmatophora</taxon>
        <taxon>Heterotrichea</taxon>
        <taxon>Heterotrichida</taxon>
        <taxon>Stentoridae</taxon>
        <taxon>Stentor</taxon>
    </lineage>
</organism>
<dbReference type="Proteomes" id="UP000187209">
    <property type="component" value="Unassembled WGS sequence"/>
</dbReference>
<dbReference type="InterPro" id="IPR050498">
    <property type="entry name" value="Ycf3"/>
</dbReference>